<sequence length="182" mass="19993">MAELATLARPYASALFSIAQPDALDAWAAVLDAAAQLARHPDVRRMIAMPQLKREYLCTVLVDILTPIVAAAQRVQIKNFVRLLLDHRRFHVLPEIATQFDTLKLAREGIHAAKIVSAFPLESEALKTLTAALERRFGCKLAPKAEADASLIGGVCVTVGDRVLDVSARARLVQMRVELMRS</sequence>
<dbReference type="NCBIfam" id="NF004402">
    <property type="entry name" value="PRK05758.2-2"/>
    <property type="match status" value="1"/>
</dbReference>
<accession>G2J8E5</accession>
<dbReference type="eggNOG" id="COG0712">
    <property type="taxonomic scope" value="Bacteria"/>
</dbReference>
<dbReference type="EMBL" id="CAFB01000037">
    <property type="protein sequence ID" value="CCD29042.1"/>
    <property type="molecule type" value="Genomic_DNA"/>
</dbReference>
<dbReference type="Gene3D" id="1.10.520.20">
    <property type="entry name" value="N-terminal domain of the delta subunit of the F1F0-ATP synthase"/>
    <property type="match status" value="1"/>
</dbReference>
<dbReference type="GO" id="GO:0046933">
    <property type="term" value="F:proton-transporting ATP synthase activity, rotational mechanism"/>
    <property type="evidence" value="ECO:0007669"/>
    <property type="project" value="UniProtKB-UniRule"/>
</dbReference>
<dbReference type="NCBIfam" id="TIGR01145">
    <property type="entry name" value="ATP_synt_delta"/>
    <property type="match status" value="1"/>
</dbReference>
<evidence type="ECO:0000313" key="10">
    <source>
        <dbReference type="Proteomes" id="UP000054051"/>
    </source>
</evidence>
<keyword evidence="2 8" id="KW-0813">Transport</keyword>
<comment type="subcellular location">
    <subcellularLocation>
        <location evidence="8">Cell membrane</location>
        <topology evidence="8">Peripheral membrane protein</topology>
    </subcellularLocation>
    <subcellularLocation>
        <location evidence="1">Membrane</location>
    </subcellularLocation>
</comment>
<dbReference type="InterPro" id="IPR026015">
    <property type="entry name" value="ATP_synth_OSCP/delta_N_sf"/>
</dbReference>
<keyword evidence="4 8" id="KW-0406">Ion transport</keyword>
<dbReference type="Pfam" id="PF00213">
    <property type="entry name" value="OSCP"/>
    <property type="match status" value="1"/>
</dbReference>
<dbReference type="AlphaFoldDB" id="G2J8E5"/>
<dbReference type="OrthoDB" id="9816221at2"/>
<proteinExistence type="inferred from homology"/>
<evidence type="ECO:0000256" key="7">
    <source>
        <dbReference type="ARBA" id="ARBA00023310"/>
    </source>
</evidence>
<name>G2J8E5_9BURK</name>
<keyword evidence="6 8" id="KW-0139">CF(1)</keyword>
<dbReference type="RefSeq" id="WP_006682285.1">
    <property type="nucleotide sequence ID" value="NZ_CAFB01000037.1"/>
</dbReference>
<dbReference type="GO" id="GO:0005886">
    <property type="term" value="C:plasma membrane"/>
    <property type="evidence" value="ECO:0007669"/>
    <property type="project" value="UniProtKB-SubCell"/>
</dbReference>
<dbReference type="GO" id="GO:0016787">
    <property type="term" value="F:hydrolase activity"/>
    <property type="evidence" value="ECO:0007669"/>
    <property type="project" value="UniProtKB-KW"/>
</dbReference>
<keyword evidence="5 8" id="KW-0472">Membrane</keyword>
<comment type="caution">
    <text evidence="9">The sequence shown here is derived from an EMBL/GenBank/DDBJ whole genome shotgun (WGS) entry which is preliminary data.</text>
</comment>
<evidence type="ECO:0000256" key="6">
    <source>
        <dbReference type="ARBA" id="ARBA00023196"/>
    </source>
</evidence>
<evidence type="ECO:0000256" key="2">
    <source>
        <dbReference type="ARBA" id="ARBA00022448"/>
    </source>
</evidence>
<evidence type="ECO:0000256" key="4">
    <source>
        <dbReference type="ARBA" id="ARBA00023065"/>
    </source>
</evidence>
<dbReference type="STRING" id="1070319.CAGGBEG34_200042"/>
<evidence type="ECO:0000256" key="5">
    <source>
        <dbReference type="ARBA" id="ARBA00023136"/>
    </source>
</evidence>
<keyword evidence="8" id="KW-1003">Cell membrane</keyword>
<dbReference type="PRINTS" id="PR00125">
    <property type="entry name" value="ATPASEDELTA"/>
</dbReference>
<keyword evidence="3 8" id="KW-0375">Hydrogen ion transport</keyword>
<evidence type="ECO:0000256" key="1">
    <source>
        <dbReference type="ARBA" id="ARBA00004370"/>
    </source>
</evidence>
<keyword evidence="9" id="KW-0378">Hydrolase</keyword>
<dbReference type="GO" id="GO:0045259">
    <property type="term" value="C:proton-transporting ATP synthase complex"/>
    <property type="evidence" value="ECO:0007669"/>
    <property type="project" value="UniProtKB-KW"/>
</dbReference>
<dbReference type="PANTHER" id="PTHR11910">
    <property type="entry name" value="ATP SYNTHASE DELTA CHAIN"/>
    <property type="match status" value="1"/>
</dbReference>
<reference evidence="9 10" key="1">
    <citation type="submission" date="2011-08" db="EMBL/GenBank/DDBJ databases">
        <title>The genome of the obligate endobacterium of an arbuscular mycorrhizal fungus reveals an interphylum network of nutritional interactions.</title>
        <authorList>
            <person name="Ghignone S."/>
            <person name="Salvioli A."/>
            <person name="Anca I."/>
            <person name="Lumini E."/>
            <person name="Ortu G."/>
            <person name="Petiti L."/>
            <person name="Cruveiller S."/>
            <person name="Bianciotto V."/>
            <person name="Piffanelli P."/>
            <person name="Lanfranco L."/>
            <person name="Bonfante P."/>
        </authorList>
    </citation>
    <scope>NUCLEOTIDE SEQUENCE [LARGE SCALE GENOMIC DNA]</scope>
    <source>
        <strain evidence="9 10">BEG34</strain>
    </source>
</reference>
<comment type="function">
    <text evidence="8">F(1)F(0) ATP synthase produces ATP from ADP in the presence of a proton or sodium gradient. F-type ATPases consist of two structural domains, F(1) containing the extramembraneous catalytic core and F(0) containing the membrane proton channel, linked together by a central stalk and a peripheral stalk. During catalysis, ATP synthesis in the catalytic domain of F(1) is coupled via a rotary mechanism of the central stalk subunits to proton translocation.</text>
</comment>
<organism evidence="9 10">
    <name type="scientific">Candidatus Glomeribacter gigasporarum BEG34</name>
    <dbReference type="NCBI Taxonomy" id="1070319"/>
    <lineage>
        <taxon>Bacteria</taxon>
        <taxon>Pseudomonadati</taxon>
        <taxon>Pseudomonadota</taxon>
        <taxon>Betaproteobacteria</taxon>
        <taxon>Burkholderiales</taxon>
        <taxon>Burkholderiaceae</taxon>
        <taxon>Candidatus Glomeribacter</taxon>
    </lineage>
</organism>
<dbReference type="SUPFAM" id="SSF47928">
    <property type="entry name" value="N-terminal domain of the delta subunit of the F1F0-ATP synthase"/>
    <property type="match status" value="1"/>
</dbReference>
<evidence type="ECO:0000313" key="9">
    <source>
        <dbReference type="EMBL" id="CCD29042.1"/>
    </source>
</evidence>
<evidence type="ECO:0000256" key="8">
    <source>
        <dbReference type="HAMAP-Rule" id="MF_01416"/>
    </source>
</evidence>
<dbReference type="Proteomes" id="UP000054051">
    <property type="component" value="Unassembled WGS sequence"/>
</dbReference>
<evidence type="ECO:0000256" key="3">
    <source>
        <dbReference type="ARBA" id="ARBA00022781"/>
    </source>
</evidence>
<keyword evidence="10" id="KW-1185">Reference proteome</keyword>
<protein>
    <recommendedName>
        <fullName evidence="8">ATP synthase subunit delta</fullName>
    </recommendedName>
    <alternativeName>
        <fullName evidence="8">ATP synthase F(1) sector subunit delta</fullName>
    </alternativeName>
    <alternativeName>
        <fullName evidence="8">F-type ATPase subunit delta</fullName>
        <shortName evidence="8">F-ATPase subunit delta</shortName>
    </alternativeName>
</protein>
<comment type="function">
    <text evidence="8">This protein is part of the stalk that links CF(0) to CF(1). It either transmits conformational changes from CF(0) to CF(1) or is implicated in proton conduction.</text>
</comment>
<keyword evidence="7 8" id="KW-0066">ATP synthesis</keyword>
<comment type="similarity">
    <text evidence="8">Belongs to the ATPase delta chain family.</text>
</comment>
<dbReference type="HAMAP" id="MF_01416">
    <property type="entry name" value="ATP_synth_delta_bact"/>
    <property type="match status" value="1"/>
</dbReference>
<gene>
    <name evidence="8 9" type="primary">atpH</name>
    <name evidence="9" type="ORF">CAGGBEG34_200042</name>
</gene>
<dbReference type="InterPro" id="IPR000711">
    <property type="entry name" value="ATPase_OSCP/dsu"/>
</dbReference>